<feature type="transmembrane region" description="Helical" evidence="6">
    <location>
        <begin position="12"/>
        <end position="29"/>
    </location>
</feature>
<evidence type="ECO:0000256" key="5">
    <source>
        <dbReference type="ARBA" id="ARBA00023136"/>
    </source>
</evidence>
<keyword evidence="3 6" id="KW-0812">Transmembrane</keyword>
<dbReference type="RefSeq" id="WP_123103902.1">
    <property type="nucleotide sequence ID" value="NZ_CP127527.1"/>
</dbReference>
<comment type="caution">
    <text evidence="7">The sequence shown here is derived from an EMBL/GenBank/DDBJ whole genome shotgun (WGS) entry which is preliminary data.</text>
</comment>
<keyword evidence="5 6" id="KW-0472">Membrane</keyword>
<evidence type="ECO:0000256" key="6">
    <source>
        <dbReference type="SAM" id="Phobius"/>
    </source>
</evidence>
<feature type="transmembrane region" description="Helical" evidence="6">
    <location>
        <begin position="35"/>
        <end position="55"/>
    </location>
</feature>
<organism evidence="7">
    <name type="scientific">Acidithiobacillus sulfuriphilus</name>
    <dbReference type="NCBI Taxonomy" id="1867749"/>
    <lineage>
        <taxon>Bacteria</taxon>
        <taxon>Pseudomonadati</taxon>
        <taxon>Pseudomonadota</taxon>
        <taxon>Acidithiobacillia</taxon>
        <taxon>Acidithiobacillales</taxon>
        <taxon>Acidithiobacillaceae</taxon>
        <taxon>Acidithiobacillus</taxon>
    </lineage>
</organism>
<sequence length="95" mass="10726">MINIQRHEIRTATFVWLLLLAFTLATYLIATYVPFGPAIVGIVLGVTFFKGRLVICHFMGVRYCRPVWRVIMMAYLLVVGSVITLAYLAAPVINH</sequence>
<dbReference type="AlphaFoldDB" id="A0A3M8R1R9"/>
<accession>A0A3M8R1R9</accession>
<evidence type="ECO:0000256" key="4">
    <source>
        <dbReference type="ARBA" id="ARBA00022989"/>
    </source>
</evidence>
<evidence type="ECO:0000313" key="7">
    <source>
        <dbReference type="EMBL" id="RNF61632.1"/>
    </source>
</evidence>
<name>A0A3M8R1R9_9PROT</name>
<evidence type="ECO:0000256" key="2">
    <source>
        <dbReference type="ARBA" id="ARBA00022475"/>
    </source>
</evidence>
<evidence type="ECO:0000256" key="1">
    <source>
        <dbReference type="ARBA" id="ARBA00004651"/>
    </source>
</evidence>
<gene>
    <name evidence="7" type="ORF">EC580_08060</name>
</gene>
<dbReference type="GO" id="GO:0005886">
    <property type="term" value="C:plasma membrane"/>
    <property type="evidence" value="ECO:0007669"/>
    <property type="project" value="UniProtKB-SubCell"/>
</dbReference>
<dbReference type="EMBL" id="RIZI01000167">
    <property type="protein sequence ID" value="RNF61632.1"/>
    <property type="molecule type" value="Genomic_DNA"/>
</dbReference>
<dbReference type="InterPro" id="IPR005171">
    <property type="entry name" value="Cyt_c_oxidase_su4_prok"/>
</dbReference>
<feature type="transmembrane region" description="Helical" evidence="6">
    <location>
        <begin position="67"/>
        <end position="90"/>
    </location>
</feature>
<evidence type="ECO:0000256" key="3">
    <source>
        <dbReference type="ARBA" id="ARBA00022692"/>
    </source>
</evidence>
<evidence type="ECO:0008006" key="8">
    <source>
        <dbReference type="Google" id="ProtNLM"/>
    </source>
</evidence>
<keyword evidence="2" id="KW-1003">Cell membrane</keyword>
<reference evidence="7" key="1">
    <citation type="submission" date="2018-10" db="EMBL/GenBank/DDBJ databases">
        <title>Acidithiobacillus sulfuriphilus sp. nov.: an extremely acidophilic sulfur-oxidizing chemolithotroph isolated from a neutral pH environment.</title>
        <authorList>
            <person name="Falagan C."/>
            <person name="Moya-Beltran A."/>
            <person name="Quatrini R."/>
            <person name="Johnson D.B."/>
        </authorList>
    </citation>
    <scope>NUCLEOTIDE SEQUENCE [LARGE SCALE GENOMIC DNA]</scope>
    <source>
        <strain evidence="7">CJ-2</strain>
    </source>
</reference>
<proteinExistence type="predicted"/>
<protein>
    <recommendedName>
        <fullName evidence="8">Cytochrome C oxidase subunit IV</fullName>
    </recommendedName>
</protein>
<comment type="subcellular location">
    <subcellularLocation>
        <location evidence="1">Cell membrane</location>
        <topology evidence="1">Multi-pass membrane protein</topology>
    </subcellularLocation>
</comment>
<dbReference type="OrthoDB" id="5801894at2"/>
<dbReference type="Pfam" id="PF03626">
    <property type="entry name" value="COX4_pro"/>
    <property type="match status" value="1"/>
</dbReference>
<keyword evidence="4 6" id="KW-1133">Transmembrane helix</keyword>